<dbReference type="PANTHER" id="PTHR46093">
    <property type="entry name" value="ACYL-COA-BINDING DOMAIN-CONTAINING PROTEIN 5"/>
    <property type="match status" value="1"/>
</dbReference>
<dbReference type="Proteomes" id="UP001271007">
    <property type="component" value="Unassembled WGS sequence"/>
</dbReference>
<keyword evidence="6" id="KW-1185">Reference proteome</keyword>
<keyword evidence="4" id="KW-0812">Transmembrane</keyword>
<feature type="transmembrane region" description="Helical" evidence="4">
    <location>
        <begin position="639"/>
        <end position="665"/>
    </location>
</feature>
<feature type="region of interest" description="Disordered" evidence="3">
    <location>
        <begin position="538"/>
        <end position="562"/>
    </location>
</feature>
<feature type="compositionally biased region" description="Low complexity" evidence="3">
    <location>
        <begin position="720"/>
        <end position="757"/>
    </location>
</feature>
<evidence type="ECO:0000256" key="4">
    <source>
        <dbReference type="SAM" id="Phobius"/>
    </source>
</evidence>
<dbReference type="PANTHER" id="PTHR46093:SF18">
    <property type="entry name" value="FIBRONECTIN TYPE-III DOMAIN-CONTAINING PROTEIN"/>
    <property type="match status" value="1"/>
</dbReference>
<feature type="region of interest" description="Disordered" evidence="3">
    <location>
        <begin position="1"/>
        <end position="80"/>
    </location>
</feature>
<name>A0AAJ0G8S4_9PEZI</name>
<feature type="compositionally biased region" description="Basic residues" evidence="3">
    <location>
        <begin position="1"/>
        <end position="10"/>
    </location>
</feature>
<proteinExistence type="predicted"/>
<gene>
    <name evidence="5" type="ORF">LTR09_006141</name>
</gene>
<feature type="compositionally biased region" description="Basic and acidic residues" evidence="3">
    <location>
        <begin position="29"/>
        <end position="64"/>
    </location>
</feature>
<accession>A0AAJ0G8S4</accession>
<dbReference type="Pfam" id="PF24681">
    <property type="entry name" value="Kelch_KLHDC2_KLHL20_DRC7"/>
    <property type="match status" value="1"/>
</dbReference>
<feature type="region of interest" description="Disordered" evidence="3">
    <location>
        <begin position="259"/>
        <end position="284"/>
    </location>
</feature>
<dbReference type="EMBL" id="JAWDJX010000019">
    <property type="protein sequence ID" value="KAK3052660.1"/>
    <property type="molecule type" value="Genomic_DNA"/>
</dbReference>
<evidence type="ECO:0000256" key="3">
    <source>
        <dbReference type="SAM" id="MobiDB-lite"/>
    </source>
</evidence>
<evidence type="ECO:0000313" key="5">
    <source>
        <dbReference type="EMBL" id="KAK3052660.1"/>
    </source>
</evidence>
<feature type="compositionally biased region" description="Polar residues" evidence="3">
    <location>
        <begin position="65"/>
        <end position="80"/>
    </location>
</feature>
<dbReference type="SUPFAM" id="SSF117281">
    <property type="entry name" value="Kelch motif"/>
    <property type="match status" value="1"/>
</dbReference>
<organism evidence="5 6">
    <name type="scientific">Extremus antarcticus</name>
    <dbReference type="NCBI Taxonomy" id="702011"/>
    <lineage>
        <taxon>Eukaryota</taxon>
        <taxon>Fungi</taxon>
        <taxon>Dikarya</taxon>
        <taxon>Ascomycota</taxon>
        <taxon>Pezizomycotina</taxon>
        <taxon>Dothideomycetes</taxon>
        <taxon>Dothideomycetidae</taxon>
        <taxon>Mycosphaerellales</taxon>
        <taxon>Extremaceae</taxon>
        <taxon>Extremus</taxon>
    </lineage>
</organism>
<evidence type="ECO:0000313" key="6">
    <source>
        <dbReference type="Proteomes" id="UP001271007"/>
    </source>
</evidence>
<feature type="region of interest" description="Disordered" evidence="3">
    <location>
        <begin position="680"/>
        <end position="762"/>
    </location>
</feature>
<evidence type="ECO:0000256" key="2">
    <source>
        <dbReference type="ARBA" id="ARBA00022737"/>
    </source>
</evidence>
<evidence type="ECO:0000256" key="1">
    <source>
        <dbReference type="ARBA" id="ARBA00022441"/>
    </source>
</evidence>
<evidence type="ECO:0008006" key="7">
    <source>
        <dbReference type="Google" id="ProtNLM"/>
    </source>
</evidence>
<dbReference type="InterPro" id="IPR011043">
    <property type="entry name" value="Gal_Oxase/kelch_b-propeller"/>
</dbReference>
<reference evidence="5" key="1">
    <citation type="submission" date="2023-04" db="EMBL/GenBank/DDBJ databases">
        <title>Black Yeasts Isolated from many extreme environments.</title>
        <authorList>
            <person name="Coleine C."/>
            <person name="Stajich J.E."/>
            <person name="Selbmann L."/>
        </authorList>
    </citation>
    <scope>NUCLEOTIDE SEQUENCE</scope>
    <source>
        <strain evidence="5">CCFEE 5312</strain>
    </source>
</reference>
<dbReference type="InterPro" id="IPR015915">
    <property type="entry name" value="Kelch-typ_b-propeller"/>
</dbReference>
<dbReference type="AlphaFoldDB" id="A0AAJ0G8S4"/>
<dbReference type="Gene3D" id="2.120.10.80">
    <property type="entry name" value="Kelch-type beta propeller"/>
    <property type="match status" value="2"/>
</dbReference>
<feature type="transmembrane region" description="Helical" evidence="4">
    <location>
        <begin position="87"/>
        <end position="105"/>
    </location>
</feature>
<protein>
    <recommendedName>
        <fullName evidence="7">Kelch repeat-containing protein</fullName>
    </recommendedName>
</protein>
<keyword evidence="1" id="KW-0880">Kelch repeat</keyword>
<keyword evidence="4" id="KW-1133">Transmembrane helix</keyword>
<sequence length="788" mass="83998">MAQNTTRRKSVFQEVGLTSDDNPLPLPSARKERPQSVRFRSKDEVHVVERYHNGNAPVEEKESNTHTTSAQPPSVGQSPLSASTRTMMYRVVACLLLIAAAVPLLPRSFLGGHRAALPIQGVDGGPIPRTSEKVFELYKRADTSTNWCFKWAQQSAVVNGTLYLYGGEATTTDGQTSNTWNNDFLTIDLKKGDWDISGPSLAGLPQPSGPPPVALGYLWNSYDSLYLYGGQYSWKPPVNPEPNALWEYDIAGSQWIEHSNPQTSAGKSADTGDQPVQRASEGAGVSVPSLGRGFYFGGHLDAYTTPGWDISIWRIYLQSLLEYTFPGYTNSQVNSLQGDVLAGSDGVYRNITDAGLQDTSGFTKRADGLLVYVPGFGSQGILLALGGGTNTTYTQMNIINVYDIATSSWYLQSTSGTPPKIRVSPCATIAAAADGSSYNIYMFGGQNLIPYGNQTQFNDMWILSLPTFTWIQVDQGGQSQPPGRSGATCNVWDAQMIMVGGYLGTTTALTCEYPGIYVFDLSNLQWVQQFTALSAKGNNKDASNNPLNQQINQKASGSDPGGLQGSYGYQVPDAVISVIGGNKDGHATATTPIVTATAGPMATGKPVTYTITGPNGAVITEAGAPGNSAGSSGSHGPNIAAIVVGVVCGLLFIVICYLLFCLFLYRKQLKLYKHHVEMTQRQAAGEKPPAIPGLWTSDSAKTSQERAHPPTGLFVGGAGSSSHVGSHGVSTTGSGGQTSSTAAGNGYTSVRRSSDVSSTDEDLLAGREPTFVGVMLHPRRSLRVTNRD</sequence>
<dbReference type="CDD" id="cd12087">
    <property type="entry name" value="TM_EGFR-like"/>
    <property type="match status" value="1"/>
</dbReference>
<feature type="compositionally biased region" description="Polar residues" evidence="3">
    <location>
        <begin position="538"/>
        <end position="556"/>
    </location>
</feature>
<keyword evidence="2" id="KW-0677">Repeat</keyword>
<keyword evidence="4" id="KW-0472">Membrane</keyword>
<comment type="caution">
    <text evidence="5">The sequence shown here is derived from an EMBL/GenBank/DDBJ whole genome shotgun (WGS) entry which is preliminary data.</text>
</comment>
<dbReference type="SUPFAM" id="SSF50965">
    <property type="entry name" value="Galactose oxidase, central domain"/>
    <property type="match status" value="1"/>
</dbReference>